<name>A0A8J6ZIY7_DESMC</name>
<evidence type="ECO:0000313" key="1">
    <source>
        <dbReference type="EMBL" id="MBE9021969.1"/>
    </source>
</evidence>
<proteinExistence type="predicted"/>
<sequence>MSSQPVLDPQTLEQLQNEIQEKFNETLENADFNSLLEKYGILQDRVLRVYWQFNLDPNQLTSDDAVDEQQPNALLPTTPIPEIVLVKKAWCIPCPTNNNPLGCNC</sequence>
<dbReference type="Proteomes" id="UP000622533">
    <property type="component" value="Unassembled WGS sequence"/>
</dbReference>
<reference evidence="1" key="1">
    <citation type="submission" date="2020-10" db="EMBL/GenBank/DDBJ databases">
        <authorList>
            <person name="Castelo-Branco R."/>
            <person name="Eusebio N."/>
            <person name="Adriana R."/>
            <person name="Vieira A."/>
            <person name="Brugerolle De Fraissinette N."/>
            <person name="Rezende De Castro R."/>
            <person name="Schneider M.P."/>
            <person name="Vasconcelos V."/>
            <person name="Leao P.N."/>
        </authorList>
    </citation>
    <scope>NUCLEOTIDE SEQUENCE</scope>
    <source>
        <strain evidence="1">LEGE 12446</strain>
    </source>
</reference>
<evidence type="ECO:0000313" key="2">
    <source>
        <dbReference type="Proteomes" id="UP000622533"/>
    </source>
</evidence>
<organism evidence="1 2">
    <name type="scientific">Desmonostoc muscorum LEGE 12446</name>
    <dbReference type="NCBI Taxonomy" id="1828758"/>
    <lineage>
        <taxon>Bacteria</taxon>
        <taxon>Bacillati</taxon>
        <taxon>Cyanobacteriota</taxon>
        <taxon>Cyanophyceae</taxon>
        <taxon>Nostocales</taxon>
        <taxon>Nostocaceae</taxon>
        <taxon>Desmonostoc</taxon>
    </lineage>
</organism>
<dbReference type="RefSeq" id="WP_193914364.1">
    <property type="nucleotide sequence ID" value="NZ_JADEXS020000001.1"/>
</dbReference>
<protein>
    <submittedName>
        <fullName evidence="1">Uncharacterized protein</fullName>
    </submittedName>
</protein>
<gene>
    <name evidence="1" type="ORF">IQ276_05695</name>
</gene>
<keyword evidence="2" id="KW-1185">Reference proteome</keyword>
<dbReference type="AlphaFoldDB" id="A0A8J6ZIY7"/>
<comment type="caution">
    <text evidence="1">The sequence shown here is derived from an EMBL/GenBank/DDBJ whole genome shotgun (WGS) entry which is preliminary data.</text>
</comment>
<accession>A0A8J6ZIY7</accession>
<dbReference type="EMBL" id="JADEXS010000050">
    <property type="protein sequence ID" value="MBE9021969.1"/>
    <property type="molecule type" value="Genomic_DNA"/>
</dbReference>